<name>A0A380T7Z1_9ZZZZ</name>
<evidence type="ECO:0000256" key="1">
    <source>
        <dbReference type="SAM" id="Phobius"/>
    </source>
</evidence>
<organism evidence="2">
    <name type="scientific">metagenome</name>
    <dbReference type="NCBI Taxonomy" id="256318"/>
    <lineage>
        <taxon>unclassified sequences</taxon>
        <taxon>metagenomes</taxon>
    </lineage>
</organism>
<proteinExistence type="predicted"/>
<sequence>MDAAPREEHVELVAPELPDHGFHGKYLTTEHTEYTEPESVHIFDFLCIPCVLWFLNLADFRRVIRDKNGLVSGQ</sequence>
<evidence type="ECO:0000313" key="2">
    <source>
        <dbReference type="EMBL" id="SUS03695.1"/>
    </source>
</evidence>
<reference evidence="2" key="1">
    <citation type="submission" date="2018-07" db="EMBL/GenBank/DDBJ databases">
        <authorList>
            <person name="Quirk P.G."/>
            <person name="Krulwich T.A."/>
        </authorList>
    </citation>
    <scope>NUCLEOTIDE SEQUENCE</scope>
</reference>
<protein>
    <submittedName>
        <fullName evidence="2">Uncharacterized protein</fullName>
    </submittedName>
</protein>
<keyword evidence="1" id="KW-0472">Membrane</keyword>
<dbReference type="EMBL" id="UIDG01000012">
    <property type="protein sequence ID" value="SUS03695.1"/>
    <property type="molecule type" value="Genomic_DNA"/>
</dbReference>
<keyword evidence="1" id="KW-0812">Transmembrane</keyword>
<keyword evidence="1" id="KW-1133">Transmembrane helix</keyword>
<accession>A0A380T7Z1</accession>
<gene>
    <name evidence="2" type="ORF">DF3PB_1090015</name>
</gene>
<dbReference type="AlphaFoldDB" id="A0A380T7Z1"/>
<feature type="transmembrane region" description="Helical" evidence="1">
    <location>
        <begin position="40"/>
        <end position="58"/>
    </location>
</feature>